<evidence type="ECO:0000313" key="2">
    <source>
        <dbReference type="Proteomes" id="UP000298021"/>
    </source>
</evidence>
<gene>
    <name evidence="1" type="ORF">EGT49_08120</name>
</gene>
<reference evidence="1 2" key="1">
    <citation type="submission" date="2018-10" db="EMBL/GenBank/DDBJ databases">
        <title>Lactobacillus sp. R7 and Lactobacillus sp. R19 isolated from fermented mustard green product of Taiwan.</title>
        <authorList>
            <person name="Lin S.-T."/>
        </authorList>
    </citation>
    <scope>NUCLEOTIDE SEQUENCE [LARGE SCALE GENOMIC DNA]</scope>
    <source>
        <strain evidence="1 2">BCRC 81127</strain>
    </source>
</reference>
<evidence type="ECO:0000313" key="1">
    <source>
        <dbReference type="EMBL" id="TGD22737.1"/>
    </source>
</evidence>
<dbReference type="EMBL" id="RKLY01000019">
    <property type="protein sequence ID" value="TGD22737.1"/>
    <property type="molecule type" value="Genomic_DNA"/>
</dbReference>
<accession>A0A4Z0JIR2</accession>
<comment type="caution">
    <text evidence="1">The sequence shown here is derived from an EMBL/GenBank/DDBJ whole genome shotgun (WGS) entry which is preliminary data.</text>
</comment>
<dbReference type="OrthoDB" id="3078265at2"/>
<keyword evidence="2" id="KW-1185">Reference proteome</keyword>
<dbReference type="RefSeq" id="WP_135373257.1">
    <property type="nucleotide sequence ID" value="NZ_RKLY01000019.1"/>
</dbReference>
<name>A0A4Z0JIR2_9LACO</name>
<organism evidence="1 2">
    <name type="scientific">Companilactobacillus suantsaicola</name>
    <dbReference type="NCBI Taxonomy" id="2487723"/>
    <lineage>
        <taxon>Bacteria</taxon>
        <taxon>Bacillati</taxon>
        <taxon>Bacillota</taxon>
        <taxon>Bacilli</taxon>
        <taxon>Lactobacillales</taxon>
        <taxon>Lactobacillaceae</taxon>
        <taxon>Companilactobacillus</taxon>
    </lineage>
</organism>
<protein>
    <submittedName>
        <fullName evidence="1">Uncharacterized protein</fullName>
    </submittedName>
</protein>
<sequence length="194" mass="22621">MGRGTCAIVICHGLSEYKLVSTIKSKLRLNIEIFAREKGRTSIQIDGLPEIFNNGVFRNVKTLTRRYDNINSHKKNLIDCRIFTIMDVDDCRDVSIRNNYLNGNVSGLGRHELKEFITPIYFRENLEDVLNDIKFPFVAKNNRDKHQYVKVFGPESNLLADEQSITDLCIKMKKSERTNFDSFIEYCFNHTLRF</sequence>
<proteinExistence type="predicted"/>
<dbReference type="Proteomes" id="UP000298021">
    <property type="component" value="Unassembled WGS sequence"/>
</dbReference>
<dbReference type="AlphaFoldDB" id="A0A4Z0JIR2"/>